<reference evidence="1" key="1">
    <citation type="submission" date="2019-04" db="EMBL/GenBank/DDBJ databases">
        <title>Microbes associate with the intestines of laboratory mice.</title>
        <authorList>
            <person name="Navarre W."/>
            <person name="Wong E."/>
            <person name="Huang K."/>
            <person name="Tropini C."/>
            <person name="Ng K."/>
            <person name="Yu B."/>
        </authorList>
    </citation>
    <scope>NUCLEOTIDE SEQUENCE</scope>
    <source>
        <strain evidence="1">NM73_A23</strain>
    </source>
</reference>
<keyword evidence="2" id="KW-1185">Reference proteome</keyword>
<organism evidence="1 2">
    <name type="scientific">Palleniella muris</name>
    <dbReference type="NCBI Taxonomy" id="3038145"/>
    <lineage>
        <taxon>Bacteria</taxon>
        <taxon>Pseudomonadati</taxon>
        <taxon>Bacteroidota</taxon>
        <taxon>Bacteroidia</taxon>
        <taxon>Bacteroidales</taxon>
        <taxon>Prevotellaceae</taxon>
        <taxon>Palleniella</taxon>
    </lineage>
</organism>
<sequence>MKKSKLLLLFLLLAKGAIAVCNAQDKSSYLPELHGTIRAKYEYAPQINRGRSEVRNARLSVNGKIIPQITYKAEIDLSDEGKIKMLDAYARFSPTNAPASITLGQMRVPFTIDAHRSPHQQYFANRSFIAKQVGNVRDVGVAAAYSFGETVPVTVEGGIFNGSGLTNQKDYWTKSYNFSVKTTVKFLERFTAVGSVQKTRPEDINIIMWNAGAYYHTPHWHIEAEYLRKNYSGGAFSGVNAIDAFACRRFLVRKYANGISVLARYDYMSDHSDGIKDENGSLTANDKERHRLTFGTTLHFGTKKLFADLRVNYEKYFYKQSVTPSMSERDKIVVELMCRF</sequence>
<proteinExistence type="predicted"/>
<evidence type="ECO:0000313" key="2">
    <source>
        <dbReference type="Proteomes" id="UP000308886"/>
    </source>
</evidence>
<protein>
    <submittedName>
        <fullName evidence="1">Porin</fullName>
    </submittedName>
</protein>
<name>A0AC61QT79_9BACT</name>
<gene>
    <name evidence="1" type="ORF">E5358_01420</name>
</gene>
<comment type="caution">
    <text evidence="1">The sequence shown here is derived from an EMBL/GenBank/DDBJ whole genome shotgun (WGS) entry which is preliminary data.</text>
</comment>
<dbReference type="Proteomes" id="UP000308886">
    <property type="component" value="Unassembled WGS sequence"/>
</dbReference>
<dbReference type="EMBL" id="SRZC01000002">
    <property type="protein sequence ID" value="TGX83866.1"/>
    <property type="molecule type" value="Genomic_DNA"/>
</dbReference>
<evidence type="ECO:0000313" key="1">
    <source>
        <dbReference type="EMBL" id="TGX83866.1"/>
    </source>
</evidence>
<accession>A0AC61QT79</accession>